<dbReference type="Bgee" id="ENSMODG00000027528">
    <property type="expression patterns" value="Expressed in blood and 5 other cell types or tissues"/>
</dbReference>
<dbReference type="InterPro" id="IPR015321">
    <property type="entry name" value="TypeI_recpt_CBD"/>
</dbReference>
<dbReference type="PANTHER" id="PTHR23037:SF46">
    <property type="entry name" value="INTERLEUKIN 5 RECEPTOR SUBUNIT ALPHA"/>
    <property type="match status" value="1"/>
</dbReference>
<keyword evidence="11" id="KW-1185">Reference proteome</keyword>
<feature type="transmembrane region" description="Helical" evidence="8">
    <location>
        <begin position="239"/>
        <end position="261"/>
    </location>
</feature>
<dbReference type="InterPro" id="IPR013783">
    <property type="entry name" value="Ig-like_fold"/>
</dbReference>
<dbReference type="Gene3D" id="2.60.40.10">
    <property type="entry name" value="Immunoglobulins"/>
    <property type="match status" value="2"/>
</dbReference>
<dbReference type="InterPro" id="IPR036116">
    <property type="entry name" value="FN3_sf"/>
</dbReference>
<proteinExistence type="predicted"/>
<dbReference type="eggNOG" id="ENOG502RZVR">
    <property type="taxonomic scope" value="Eukaryota"/>
</dbReference>
<evidence type="ECO:0000256" key="2">
    <source>
        <dbReference type="ARBA" id="ARBA00022692"/>
    </source>
</evidence>
<keyword evidence="6" id="KW-0675">Receptor</keyword>
<keyword evidence="3" id="KW-0732">Signal</keyword>
<evidence type="ECO:0000259" key="9">
    <source>
        <dbReference type="Pfam" id="PF09240"/>
    </source>
</evidence>
<reference evidence="10" key="3">
    <citation type="submission" date="2025-09" db="UniProtKB">
        <authorList>
            <consortium name="Ensembl"/>
        </authorList>
    </citation>
    <scope>IDENTIFICATION</scope>
</reference>
<keyword evidence="7" id="KW-0325">Glycoprotein</keyword>
<dbReference type="HOGENOM" id="CLU_039627_2_0_1"/>
<reference evidence="10" key="2">
    <citation type="submission" date="2025-08" db="UniProtKB">
        <authorList>
            <consortium name="Ensembl"/>
        </authorList>
    </citation>
    <scope>IDENTIFICATION</scope>
</reference>
<evidence type="ECO:0000313" key="11">
    <source>
        <dbReference type="Proteomes" id="UP000002280"/>
    </source>
</evidence>
<dbReference type="Pfam" id="PF09240">
    <property type="entry name" value="IL6Ra-bind"/>
    <property type="match status" value="1"/>
</dbReference>
<keyword evidence="4 8" id="KW-1133">Transmembrane helix</keyword>
<keyword evidence="2 8" id="KW-0812">Transmembrane</keyword>
<dbReference type="Ensembl" id="ENSMODT00000042448.2">
    <property type="protein sequence ID" value="ENSMODP00000039338.2"/>
    <property type="gene ID" value="ENSMODG00000027528.2"/>
</dbReference>
<dbReference type="STRING" id="13616.ENSMODP00000039338"/>
<evidence type="ECO:0000256" key="6">
    <source>
        <dbReference type="ARBA" id="ARBA00023170"/>
    </source>
</evidence>
<comment type="subcellular location">
    <subcellularLocation>
        <location evidence="1">Membrane</location>
        <topology evidence="1">Single-pass type I membrane protein</topology>
    </subcellularLocation>
</comment>
<feature type="domain" description="Type I cytokine receptor cytokine-binding" evidence="9">
    <location>
        <begin position="45"/>
        <end position="137"/>
    </location>
</feature>
<dbReference type="InParanoid" id="K7E0N7"/>
<evidence type="ECO:0000256" key="5">
    <source>
        <dbReference type="ARBA" id="ARBA00023136"/>
    </source>
</evidence>
<dbReference type="SUPFAM" id="SSF49265">
    <property type="entry name" value="Fibronectin type III"/>
    <property type="match status" value="2"/>
</dbReference>
<dbReference type="PANTHER" id="PTHR23037">
    <property type="entry name" value="CYTOKINE RECEPTOR"/>
    <property type="match status" value="1"/>
</dbReference>
<dbReference type="GeneTree" id="ENSGT00520000055993"/>
<evidence type="ECO:0000256" key="7">
    <source>
        <dbReference type="ARBA" id="ARBA00023180"/>
    </source>
</evidence>
<accession>K7E0N7</accession>
<dbReference type="FunCoup" id="K7E0N7">
    <property type="interactions" value="28"/>
</dbReference>
<organism evidence="10 11">
    <name type="scientific">Monodelphis domestica</name>
    <name type="common">Gray short-tailed opossum</name>
    <dbReference type="NCBI Taxonomy" id="13616"/>
    <lineage>
        <taxon>Eukaryota</taxon>
        <taxon>Metazoa</taxon>
        <taxon>Chordata</taxon>
        <taxon>Craniata</taxon>
        <taxon>Vertebrata</taxon>
        <taxon>Euteleostomi</taxon>
        <taxon>Mammalia</taxon>
        <taxon>Metatheria</taxon>
        <taxon>Didelphimorphia</taxon>
        <taxon>Didelphidae</taxon>
        <taxon>Monodelphis</taxon>
    </lineage>
</organism>
<dbReference type="OMA" id="FLTCSWE"/>
<dbReference type="Proteomes" id="UP000002280">
    <property type="component" value="Chromosome 7"/>
</dbReference>
<sequence>MCHLHGFHPWCHGAEFQINGIAGKSFSKTYHLPQRGKEGTTKEVITCHVHEAKFMDCNWTVRKIPRDIHYRFFYSQAGRKVVDKECPQYKTDSKGRNVGCHFDNISGFNYFLEHHFLVNGTSNGTEIQCNDAYISLNDIEILTPPNININCRHFSCYMHWNMPKSIQLSENSFQLEIQKNSEKSFRLITNMTKERNFVFKKVAGKYTVKIRTKNIVGGNWSEWSKPQEFGYEDPESNPLTFVLLSFLGIAFIMLFIMGYLCKRYHMIHKIFPPVPHIRDQLNDNFHKYIQVVWEENKILPEQCKIEEIQVIEKKANYPKN</sequence>
<evidence type="ECO:0000256" key="8">
    <source>
        <dbReference type="SAM" id="Phobius"/>
    </source>
</evidence>
<evidence type="ECO:0000256" key="4">
    <source>
        <dbReference type="ARBA" id="ARBA00022989"/>
    </source>
</evidence>
<name>K7E0N7_MONDO</name>
<protein>
    <recommendedName>
        <fullName evidence="9">Type I cytokine receptor cytokine-binding domain-containing protein</fullName>
    </recommendedName>
</protein>
<evidence type="ECO:0000256" key="3">
    <source>
        <dbReference type="ARBA" id="ARBA00022729"/>
    </source>
</evidence>
<dbReference type="GO" id="GO:0016020">
    <property type="term" value="C:membrane"/>
    <property type="evidence" value="ECO:0007669"/>
    <property type="project" value="UniProtKB-SubCell"/>
</dbReference>
<evidence type="ECO:0000313" key="10">
    <source>
        <dbReference type="Ensembl" id="ENSMODP00000039338.2"/>
    </source>
</evidence>
<evidence type="ECO:0000256" key="1">
    <source>
        <dbReference type="ARBA" id="ARBA00004479"/>
    </source>
</evidence>
<reference evidence="10 11" key="1">
    <citation type="journal article" date="2007" name="Nature">
        <title>Genome of the marsupial Monodelphis domestica reveals innovation in non-coding sequences.</title>
        <authorList>
            <person name="Mikkelsen T.S."/>
            <person name="Wakefield M.J."/>
            <person name="Aken B."/>
            <person name="Amemiya C.T."/>
            <person name="Chang J.L."/>
            <person name="Duke S."/>
            <person name="Garber M."/>
            <person name="Gentles A.J."/>
            <person name="Goodstadt L."/>
            <person name="Heger A."/>
            <person name="Jurka J."/>
            <person name="Kamal M."/>
            <person name="Mauceli E."/>
            <person name="Searle S.M."/>
            <person name="Sharpe T."/>
            <person name="Baker M.L."/>
            <person name="Batzer M.A."/>
            <person name="Benos P.V."/>
            <person name="Belov K."/>
            <person name="Clamp M."/>
            <person name="Cook A."/>
            <person name="Cuff J."/>
            <person name="Das R."/>
            <person name="Davidow L."/>
            <person name="Deakin J.E."/>
            <person name="Fazzari M.J."/>
            <person name="Glass J.L."/>
            <person name="Grabherr M."/>
            <person name="Greally J.M."/>
            <person name="Gu W."/>
            <person name="Hore T.A."/>
            <person name="Huttley G.A."/>
            <person name="Kleber M."/>
            <person name="Jirtle R.L."/>
            <person name="Koina E."/>
            <person name="Lee J.T."/>
            <person name="Mahony S."/>
            <person name="Marra M.A."/>
            <person name="Miller R.D."/>
            <person name="Nicholls R.D."/>
            <person name="Oda M."/>
            <person name="Papenfuss A.T."/>
            <person name="Parra Z.E."/>
            <person name="Pollock D.D."/>
            <person name="Ray D.A."/>
            <person name="Schein J.E."/>
            <person name="Speed T.P."/>
            <person name="Thompson K."/>
            <person name="VandeBerg J.L."/>
            <person name="Wade C.M."/>
            <person name="Walker J.A."/>
            <person name="Waters P.D."/>
            <person name="Webber C."/>
            <person name="Weidman J.R."/>
            <person name="Xie X."/>
            <person name="Zody M.C."/>
            <person name="Baldwin J."/>
            <person name="Abdouelleil A."/>
            <person name="Abdulkadir J."/>
            <person name="Abebe A."/>
            <person name="Abera B."/>
            <person name="Abreu J."/>
            <person name="Acer S.C."/>
            <person name="Aftuck L."/>
            <person name="Alexander A."/>
            <person name="An P."/>
            <person name="Anderson E."/>
            <person name="Anderson S."/>
            <person name="Arachi H."/>
            <person name="Azer M."/>
            <person name="Bachantsang P."/>
            <person name="Barry A."/>
            <person name="Bayul T."/>
            <person name="Berlin A."/>
            <person name="Bessette D."/>
            <person name="Bloom T."/>
            <person name="Bloom T."/>
            <person name="Boguslavskiy L."/>
            <person name="Bonnet C."/>
            <person name="Boukhgalter B."/>
            <person name="Bourzgui I."/>
            <person name="Brown A."/>
            <person name="Cahill P."/>
            <person name="Channer S."/>
            <person name="Cheshatsang Y."/>
            <person name="Chuda L."/>
            <person name="Citroen M."/>
            <person name="Collymore A."/>
            <person name="Cooke P."/>
            <person name="Costello M."/>
            <person name="D'Aco K."/>
            <person name="Daza R."/>
            <person name="De Haan G."/>
            <person name="DeGray S."/>
            <person name="DeMaso C."/>
            <person name="Dhargay N."/>
            <person name="Dooley K."/>
            <person name="Dooley E."/>
            <person name="Doricent M."/>
            <person name="Dorje P."/>
            <person name="Dorjee K."/>
            <person name="Dupes A."/>
            <person name="Elong R."/>
            <person name="Falk J."/>
            <person name="Farina A."/>
            <person name="Faro S."/>
            <person name="Ferguson D."/>
            <person name="Fisher S."/>
            <person name="Foley C.D."/>
            <person name="Franke A."/>
            <person name="Friedrich D."/>
            <person name="Gadbois L."/>
            <person name="Gearin G."/>
            <person name="Gearin C.R."/>
            <person name="Giannoukos G."/>
            <person name="Goode T."/>
            <person name="Graham J."/>
            <person name="Grandbois E."/>
            <person name="Grewal S."/>
            <person name="Gyaltsen K."/>
            <person name="Hafez N."/>
            <person name="Hagos B."/>
            <person name="Hall J."/>
            <person name="Henson C."/>
            <person name="Hollinger A."/>
            <person name="Honan T."/>
            <person name="Huard M.D."/>
            <person name="Hughes L."/>
            <person name="Hurhula B."/>
            <person name="Husby M.E."/>
            <person name="Kamat A."/>
            <person name="Kanga B."/>
            <person name="Kashin S."/>
            <person name="Khazanovich D."/>
            <person name="Kisner P."/>
            <person name="Lance K."/>
            <person name="Lara M."/>
            <person name="Lee W."/>
            <person name="Lennon N."/>
            <person name="Letendre F."/>
            <person name="LeVine R."/>
            <person name="Lipovsky A."/>
            <person name="Liu X."/>
            <person name="Liu J."/>
            <person name="Liu S."/>
            <person name="Lokyitsang T."/>
            <person name="Lokyitsang Y."/>
            <person name="Lubonja R."/>
            <person name="Lui A."/>
            <person name="MacDonald P."/>
            <person name="Magnisalis V."/>
            <person name="Maru K."/>
            <person name="Matthews C."/>
            <person name="McCusker W."/>
            <person name="McDonough S."/>
            <person name="Mehta T."/>
            <person name="Meldrim J."/>
            <person name="Meneus L."/>
            <person name="Mihai O."/>
            <person name="Mihalev A."/>
            <person name="Mihova T."/>
            <person name="Mittelman R."/>
            <person name="Mlenga V."/>
            <person name="Montmayeur A."/>
            <person name="Mulrain L."/>
            <person name="Navidi A."/>
            <person name="Naylor J."/>
            <person name="Negash T."/>
            <person name="Nguyen T."/>
            <person name="Nguyen N."/>
            <person name="Nicol R."/>
            <person name="Norbu C."/>
            <person name="Norbu N."/>
            <person name="Novod N."/>
            <person name="O'Neill B."/>
            <person name="Osman S."/>
            <person name="Markiewicz E."/>
            <person name="Oyono O.L."/>
            <person name="Patti C."/>
            <person name="Phunkhang P."/>
            <person name="Pierre F."/>
            <person name="Priest M."/>
            <person name="Raghuraman S."/>
            <person name="Rege F."/>
            <person name="Reyes R."/>
            <person name="Rise C."/>
            <person name="Rogov P."/>
            <person name="Ross K."/>
            <person name="Ryan E."/>
            <person name="Settipalli S."/>
            <person name="Shea T."/>
            <person name="Sherpa N."/>
            <person name="Shi L."/>
            <person name="Shih D."/>
            <person name="Sparrow T."/>
            <person name="Spaulding J."/>
            <person name="Stalker J."/>
            <person name="Stange-Thomann N."/>
            <person name="Stavropoulos S."/>
            <person name="Stone C."/>
            <person name="Strader C."/>
            <person name="Tesfaye S."/>
            <person name="Thomson T."/>
            <person name="Thoulutsang Y."/>
            <person name="Thoulutsang D."/>
            <person name="Topham K."/>
            <person name="Topping I."/>
            <person name="Tsamla T."/>
            <person name="Vassiliev H."/>
            <person name="Vo A."/>
            <person name="Wangchuk T."/>
            <person name="Wangdi T."/>
            <person name="Weiand M."/>
            <person name="Wilkinson J."/>
            <person name="Wilson A."/>
            <person name="Yadav S."/>
            <person name="Young G."/>
            <person name="Yu Q."/>
            <person name="Zembek L."/>
            <person name="Zhong D."/>
            <person name="Zimmer A."/>
            <person name="Zwirko Z."/>
            <person name="Jaffe D.B."/>
            <person name="Alvarez P."/>
            <person name="Brockman W."/>
            <person name="Butler J."/>
            <person name="Chin C."/>
            <person name="Gnerre S."/>
            <person name="MacCallum I."/>
            <person name="Graves J.A."/>
            <person name="Ponting C.P."/>
            <person name="Breen M."/>
            <person name="Samollow P.B."/>
            <person name="Lander E.S."/>
            <person name="Lindblad-Toh K."/>
        </authorList>
    </citation>
    <scope>NUCLEOTIDE SEQUENCE [LARGE SCALE GENOMIC DNA]</scope>
</reference>
<dbReference type="AlphaFoldDB" id="K7E0N7"/>
<keyword evidence="5 8" id="KW-0472">Membrane</keyword>